<feature type="domain" description="Response regulatory" evidence="1">
    <location>
        <begin position="1"/>
        <end position="49"/>
    </location>
</feature>
<sequence length="49" mass="5797">KKVRKNVPVFYITAVSGYEVREKLEETGADGYFLKPFDFKKFNVVFDYL</sequence>
<proteinExistence type="predicted"/>
<dbReference type="EMBL" id="BART01026861">
    <property type="protein sequence ID" value="GAH01981.1"/>
    <property type="molecule type" value="Genomic_DNA"/>
</dbReference>
<dbReference type="PROSITE" id="PS50110">
    <property type="entry name" value="RESPONSE_REGULATORY"/>
    <property type="match status" value="1"/>
</dbReference>
<reference evidence="2" key="1">
    <citation type="journal article" date="2014" name="Front. Microbiol.">
        <title>High frequency of phylogenetically diverse reductive dehalogenase-homologous genes in deep subseafloor sedimentary metagenomes.</title>
        <authorList>
            <person name="Kawai M."/>
            <person name="Futagami T."/>
            <person name="Toyoda A."/>
            <person name="Takaki Y."/>
            <person name="Nishi S."/>
            <person name="Hori S."/>
            <person name="Arai W."/>
            <person name="Tsubouchi T."/>
            <person name="Morono Y."/>
            <person name="Uchiyama I."/>
            <person name="Ito T."/>
            <person name="Fujiyama A."/>
            <person name="Inagaki F."/>
            <person name="Takami H."/>
        </authorList>
    </citation>
    <scope>NUCLEOTIDE SEQUENCE</scope>
    <source>
        <strain evidence="2">Expedition CK06-06</strain>
    </source>
</reference>
<dbReference type="InterPro" id="IPR011006">
    <property type="entry name" value="CheY-like_superfamily"/>
</dbReference>
<feature type="non-terminal residue" evidence="2">
    <location>
        <position position="1"/>
    </location>
</feature>
<organism evidence="2">
    <name type="scientific">marine sediment metagenome</name>
    <dbReference type="NCBI Taxonomy" id="412755"/>
    <lineage>
        <taxon>unclassified sequences</taxon>
        <taxon>metagenomes</taxon>
        <taxon>ecological metagenomes</taxon>
    </lineage>
</organism>
<name>X1C1N0_9ZZZZ</name>
<dbReference type="AlphaFoldDB" id="X1C1N0"/>
<dbReference type="SUPFAM" id="SSF52172">
    <property type="entry name" value="CheY-like"/>
    <property type="match status" value="1"/>
</dbReference>
<gene>
    <name evidence="2" type="ORF">S01H4_47776</name>
</gene>
<dbReference type="GO" id="GO:0000160">
    <property type="term" value="P:phosphorelay signal transduction system"/>
    <property type="evidence" value="ECO:0007669"/>
    <property type="project" value="InterPro"/>
</dbReference>
<comment type="caution">
    <text evidence="2">The sequence shown here is derived from an EMBL/GenBank/DDBJ whole genome shotgun (WGS) entry which is preliminary data.</text>
</comment>
<protein>
    <recommendedName>
        <fullName evidence="1">Response regulatory domain-containing protein</fullName>
    </recommendedName>
</protein>
<evidence type="ECO:0000313" key="2">
    <source>
        <dbReference type="EMBL" id="GAH01981.1"/>
    </source>
</evidence>
<evidence type="ECO:0000259" key="1">
    <source>
        <dbReference type="PROSITE" id="PS50110"/>
    </source>
</evidence>
<dbReference type="InterPro" id="IPR001789">
    <property type="entry name" value="Sig_transdc_resp-reg_receiver"/>
</dbReference>
<accession>X1C1N0</accession>
<dbReference type="Gene3D" id="3.40.50.2300">
    <property type="match status" value="1"/>
</dbReference>